<gene>
    <name evidence="6" type="ORF">QV13_01360</name>
</gene>
<protein>
    <recommendedName>
        <fullName evidence="5">HTH lysR-type domain-containing protein</fullName>
    </recommendedName>
</protein>
<dbReference type="EMBL" id="MDEO01000019">
    <property type="protein sequence ID" value="OCX24980.1"/>
    <property type="molecule type" value="Genomic_DNA"/>
</dbReference>
<dbReference type="Proteomes" id="UP000094412">
    <property type="component" value="Unassembled WGS sequence"/>
</dbReference>
<organism evidence="6 7">
    <name type="scientific">Mesorhizobium hungaricum</name>
    <dbReference type="NCBI Taxonomy" id="1566387"/>
    <lineage>
        <taxon>Bacteria</taxon>
        <taxon>Pseudomonadati</taxon>
        <taxon>Pseudomonadota</taxon>
        <taxon>Alphaproteobacteria</taxon>
        <taxon>Hyphomicrobiales</taxon>
        <taxon>Phyllobacteriaceae</taxon>
        <taxon>Mesorhizobium</taxon>
    </lineage>
</organism>
<evidence type="ECO:0000256" key="2">
    <source>
        <dbReference type="ARBA" id="ARBA00023015"/>
    </source>
</evidence>
<comment type="similarity">
    <text evidence="1">Belongs to the LysR transcriptional regulatory family.</text>
</comment>
<evidence type="ECO:0000259" key="5">
    <source>
        <dbReference type="PROSITE" id="PS50931"/>
    </source>
</evidence>
<dbReference type="STRING" id="1566387.QV13_01360"/>
<evidence type="ECO:0000256" key="4">
    <source>
        <dbReference type="ARBA" id="ARBA00023163"/>
    </source>
</evidence>
<dbReference type="PRINTS" id="PR00039">
    <property type="entry name" value="HTHLYSR"/>
</dbReference>
<reference evidence="6 7" key="1">
    <citation type="submission" date="2016-08" db="EMBL/GenBank/DDBJ databases">
        <title>Whole genome sequence of Mesorhizobium sp. strain UASWS1009 isolated from industrial sewage.</title>
        <authorList>
            <person name="Crovadore J."/>
            <person name="Calmin G."/>
            <person name="Chablais R."/>
            <person name="Cochard B."/>
            <person name="Lefort F."/>
        </authorList>
    </citation>
    <scope>NUCLEOTIDE SEQUENCE [LARGE SCALE GENOMIC DNA]</scope>
    <source>
        <strain evidence="6 7">UASWS1009</strain>
    </source>
</reference>
<keyword evidence="4" id="KW-0804">Transcription</keyword>
<evidence type="ECO:0000256" key="1">
    <source>
        <dbReference type="ARBA" id="ARBA00009437"/>
    </source>
</evidence>
<sequence>MRSIPTDLLRAFVTVIDLRGYTRAGEQLGRTQPAISLQMKKLQELLGVSLFAKEGGAQPTEHGEIVAGYARQILALNDEMMLKLSNRDSKGKLRLGIPNDYADHFLPKLMATLARDGGDITFDVVCDLSHNLLRGLRNGQFDIVVAMTADGPSEGAFMTWKEPLAWVGAEPLDAVPEDVDDRKRLRIVCYPEGCLYRRNMLTALQRDGRNFEIVYTSPSLSGLEAAVGAGFGMTVLARRIIPSALRIMGPSSHLPRLADVVVGIYVVPDRKRSAVAQSFAARFADMFVANDGDAKAV</sequence>
<dbReference type="PANTHER" id="PTHR30579:SF7">
    <property type="entry name" value="HTH-TYPE TRANSCRIPTIONAL REGULATOR LRHA-RELATED"/>
    <property type="match status" value="1"/>
</dbReference>
<dbReference type="Pfam" id="PF00126">
    <property type="entry name" value="HTH_1"/>
    <property type="match status" value="1"/>
</dbReference>
<dbReference type="SUPFAM" id="SSF46785">
    <property type="entry name" value="Winged helix' DNA-binding domain"/>
    <property type="match status" value="1"/>
</dbReference>
<dbReference type="InterPro" id="IPR036390">
    <property type="entry name" value="WH_DNA-bd_sf"/>
</dbReference>
<dbReference type="Gene3D" id="1.10.10.10">
    <property type="entry name" value="Winged helix-like DNA-binding domain superfamily/Winged helix DNA-binding domain"/>
    <property type="match status" value="1"/>
</dbReference>
<dbReference type="Pfam" id="PF03466">
    <property type="entry name" value="LysR_substrate"/>
    <property type="match status" value="1"/>
</dbReference>
<keyword evidence="2" id="KW-0805">Transcription regulation</keyword>
<comment type="caution">
    <text evidence="6">The sequence shown here is derived from an EMBL/GenBank/DDBJ whole genome shotgun (WGS) entry which is preliminary data.</text>
</comment>
<dbReference type="SUPFAM" id="SSF53850">
    <property type="entry name" value="Periplasmic binding protein-like II"/>
    <property type="match status" value="1"/>
</dbReference>
<dbReference type="PANTHER" id="PTHR30579">
    <property type="entry name" value="TRANSCRIPTIONAL REGULATOR"/>
    <property type="match status" value="1"/>
</dbReference>
<dbReference type="GO" id="GO:0003677">
    <property type="term" value="F:DNA binding"/>
    <property type="evidence" value="ECO:0007669"/>
    <property type="project" value="UniProtKB-KW"/>
</dbReference>
<feature type="domain" description="HTH lysR-type" evidence="5">
    <location>
        <begin position="4"/>
        <end position="60"/>
    </location>
</feature>
<evidence type="ECO:0000256" key="3">
    <source>
        <dbReference type="ARBA" id="ARBA00023125"/>
    </source>
</evidence>
<name>A0A1C2EDM3_9HYPH</name>
<dbReference type="InterPro" id="IPR036388">
    <property type="entry name" value="WH-like_DNA-bd_sf"/>
</dbReference>
<dbReference type="Gene3D" id="3.40.190.10">
    <property type="entry name" value="Periplasmic binding protein-like II"/>
    <property type="match status" value="2"/>
</dbReference>
<dbReference type="InterPro" id="IPR005119">
    <property type="entry name" value="LysR_subst-bd"/>
</dbReference>
<keyword evidence="3" id="KW-0238">DNA-binding</keyword>
<accession>A0A1C2EDM3</accession>
<evidence type="ECO:0000313" key="6">
    <source>
        <dbReference type="EMBL" id="OCX24980.1"/>
    </source>
</evidence>
<dbReference type="GO" id="GO:0003700">
    <property type="term" value="F:DNA-binding transcription factor activity"/>
    <property type="evidence" value="ECO:0007669"/>
    <property type="project" value="InterPro"/>
</dbReference>
<dbReference type="RefSeq" id="WP_065996696.1">
    <property type="nucleotide sequence ID" value="NZ_MDEO01000019.1"/>
</dbReference>
<dbReference type="InterPro" id="IPR000847">
    <property type="entry name" value="LysR_HTH_N"/>
</dbReference>
<proteinExistence type="inferred from homology"/>
<evidence type="ECO:0000313" key="7">
    <source>
        <dbReference type="Proteomes" id="UP000094412"/>
    </source>
</evidence>
<dbReference type="InterPro" id="IPR050176">
    <property type="entry name" value="LTTR"/>
</dbReference>
<keyword evidence="7" id="KW-1185">Reference proteome</keyword>
<dbReference type="PROSITE" id="PS50931">
    <property type="entry name" value="HTH_LYSR"/>
    <property type="match status" value="1"/>
</dbReference>
<dbReference type="AlphaFoldDB" id="A0A1C2EDM3"/>